<keyword evidence="2" id="KW-1185">Reference proteome</keyword>
<dbReference type="Pfam" id="PF00543">
    <property type="entry name" value="P-II"/>
    <property type="match status" value="1"/>
</dbReference>
<dbReference type="InterPro" id="IPR011322">
    <property type="entry name" value="N-reg_PII-like_a/b"/>
</dbReference>
<dbReference type="Proteomes" id="UP000464013">
    <property type="component" value="Chromosome"/>
</dbReference>
<evidence type="ECO:0000313" key="2">
    <source>
        <dbReference type="Proteomes" id="UP000464013"/>
    </source>
</evidence>
<dbReference type="Gene3D" id="3.30.70.120">
    <property type="match status" value="1"/>
</dbReference>
<dbReference type="AlphaFoldDB" id="A0A6I6SK06"/>
<protein>
    <submittedName>
        <fullName evidence="1">P-II family nitrogen regulator</fullName>
    </submittedName>
</protein>
<name>A0A6I6SK06_9GAMM</name>
<dbReference type="EMBL" id="CP035042">
    <property type="protein sequence ID" value="QHC49601.1"/>
    <property type="molecule type" value="Genomic_DNA"/>
</dbReference>
<dbReference type="PROSITE" id="PS51343">
    <property type="entry name" value="PII_GLNB_DOM"/>
    <property type="match status" value="1"/>
</dbReference>
<dbReference type="GO" id="GO:0030234">
    <property type="term" value="F:enzyme regulator activity"/>
    <property type="evidence" value="ECO:0007669"/>
    <property type="project" value="InterPro"/>
</dbReference>
<dbReference type="RefSeq" id="WP_159551011.1">
    <property type="nucleotide sequence ID" value="NZ_CP035042.1"/>
</dbReference>
<evidence type="ECO:0000313" key="1">
    <source>
        <dbReference type="EMBL" id="QHC49601.1"/>
    </source>
</evidence>
<dbReference type="InterPro" id="IPR015867">
    <property type="entry name" value="N-reg_PII/ATP_PRibTrfase_C"/>
</dbReference>
<reference evidence="1 2" key="1">
    <citation type="submission" date="2019-01" db="EMBL/GenBank/DDBJ databases">
        <title>Complete genome of a denitifying bacterium Halomons sp. BC-M4-5.</title>
        <authorList>
            <person name="Wang L."/>
            <person name="Shao Z."/>
        </authorList>
    </citation>
    <scope>NUCLEOTIDE SEQUENCE [LARGE SCALE GENOMIC DNA]</scope>
    <source>
        <strain evidence="1 2">BC-M4-5</strain>
    </source>
</reference>
<dbReference type="SUPFAM" id="SSF54913">
    <property type="entry name" value="GlnB-like"/>
    <property type="match status" value="1"/>
</dbReference>
<sequence length="115" mass="12374">MDFKLLMVFVDQDRTDTVLTAAREAGATGATIINNAQGQGLKPQLTFFGLEFMASRSVILILVEARRAESVLNAVSTAGKLDESLDTGIALEIEVSKALGLTEHIKALSKERPLD</sequence>
<proteinExistence type="predicted"/>
<dbReference type="SMART" id="SM00938">
    <property type="entry name" value="P-II"/>
    <property type="match status" value="1"/>
</dbReference>
<gene>
    <name evidence="1" type="ORF">EKK97_08245</name>
</gene>
<dbReference type="InterPro" id="IPR002187">
    <property type="entry name" value="N-reg_PII"/>
</dbReference>
<accession>A0A6I6SK06</accession>
<dbReference type="OrthoDB" id="9793517at2"/>
<dbReference type="GO" id="GO:0006808">
    <property type="term" value="P:regulation of nitrogen utilization"/>
    <property type="evidence" value="ECO:0007669"/>
    <property type="project" value="InterPro"/>
</dbReference>
<organism evidence="1 2">
    <name type="scientific">Billgrantia tianxiuensis</name>
    <dbReference type="NCBI Taxonomy" id="2497861"/>
    <lineage>
        <taxon>Bacteria</taxon>
        <taxon>Pseudomonadati</taxon>
        <taxon>Pseudomonadota</taxon>
        <taxon>Gammaproteobacteria</taxon>
        <taxon>Oceanospirillales</taxon>
        <taxon>Halomonadaceae</taxon>
        <taxon>Billgrantia</taxon>
    </lineage>
</organism>
<dbReference type="KEGG" id="htx:EKK97_08245"/>